<evidence type="ECO:0000259" key="1">
    <source>
        <dbReference type="PROSITE" id="PS50994"/>
    </source>
</evidence>
<sequence>MNSPNRNLAIVKAVRDQGEPAAKVAKRFGISRQRVYKILADFDAGGPEAIAPKSRAPHTHPQAIPENLRKHIIEMRKELTRAGFDAGPDTIAFHLQRQGQRVPSTSTIRRIITNAGLVTPQPQKKPRSSYIRFEAEMPNECWQADITHLFLADGIRVEVLDFLDDHSRYLLSITAQHAFTGTAVAEQLQHLIDTYGPPASTLTDNGLVFTARLAGRKGGRNAFEKTLNHHRIQQKNGRPGHPQTQGKIERFHQTLKRWIKARPPAETISQLQQQLDEFAGYYNTERPHRALGRRTPEQAYTAGAKAQPTDTPNDEWRTRNDIVGVNGKVTIRYAGKLYHLGIGRAYGGKPILMVITDNHVTTSLKETGEIIAEHYIDTSRNYQKPYWRKGQPPSNIQVR</sequence>
<evidence type="ECO:0000313" key="3">
    <source>
        <dbReference type="Proteomes" id="UP000320747"/>
    </source>
</evidence>
<dbReference type="EMBL" id="VMHH01000003">
    <property type="protein sequence ID" value="TSJ74906.1"/>
    <property type="molecule type" value="Genomic_DNA"/>
</dbReference>
<dbReference type="Proteomes" id="UP000320747">
    <property type="component" value="Unassembled WGS sequence"/>
</dbReference>
<dbReference type="PANTHER" id="PTHR35004">
    <property type="entry name" value="TRANSPOSASE RV3428C-RELATED"/>
    <property type="match status" value="1"/>
</dbReference>
<name>A0ABY3E5F3_9CORY</name>
<feature type="domain" description="Integrase catalytic" evidence="1">
    <location>
        <begin position="134"/>
        <end position="304"/>
    </location>
</feature>
<keyword evidence="3" id="KW-1185">Reference proteome</keyword>
<reference evidence="2 3" key="1">
    <citation type="submission" date="2019-07" db="EMBL/GenBank/DDBJ databases">
        <title>Draft genome of Corynebacterium godavarianum and other related strains.</title>
        <authorList>
            <person name="Bernier A.-M."/>
            <person name="Bernard K."/>
        </authorList>
    </citation>
    <scope>NUCLEOTIDE SEQUENCE [LARGE SCALE GENOMIC DNA]</scope>
    <source>
        <strain evidence="2 3">LMG 29598</strain>
    </source>
</reference>
<dbReference type="NCBIfam" id="NF033577">
    <property type="entry name" value="transpos_IS481"/>
    <property type="match status" value="1"/>
</dbReference>
<dbReference type="Pfam" id="PF13683">
    <property type="entry name" value="rve_3"/>
    <property type="match status" value="1"/>
</dbReference>
<dbReference type="Pfam" id="PF13565">
    <property type="entry name" value="HTH_32"/>
    <property type="match status" value="1"/>
</dbReference>
<dbReference type="Gene3D" id="3.30.420.10">
    <property type="entry name" value="Ribonuclease H-like superfamily/Ribonuclease H"/>
    <property type="match status" value="1"/>
</dbReference>
<comment type="caution">
    <text evidence="2">The sequence shown here is derived from an EMBL/GenBank/DDBJ whole genome shotgun (WGS) entry which is preliminary data.</text>
</comment>
<dbReference type="InterPro" id="IPR047656">
    <property type="entry name" value="IS481-like_transpos"/>
</dbReference>
<dbReference type="SUPFAM" id="SSF46689">
    <property type="entry name" value="Homeodomain-like"/>
    <property type="match status" value="1"/>
</dbReference>
<dbReference type="SUPFAM" id="SSF53098">
    <property type="entry name" value="Ribonuclease H-like"/>
    <property type="match status" value="1"/>
</dbReference>
<dbReference type="PROSITE" id="PS50994">
    <property type="entry name" value="INTEGRASE"/>
    <property type="match status" value="1"/>
</dbReference>
<dbReference type="InterPro" id="IPR001584">
    <property type="entry name" value="Integrase_cat-core"/>
</dbReference>
<organism evidence="2 3">
    <name type="scientific">Corynebacterium godavarianum</name>
    <dbReference type="NCBI Taxonomy" id="2054421"/>
    <lineage>
        <taxon>Bacteria</taxon>
        <taxon>Bacillati</taxon>
        <taxon>Actinomycetota</taxon>
        <taxon>Actinomycetes</taxon>
        <taxon>Mycobacteriales</taxon>
        <taxon>Corynebacteriaceae</taxon>
        <taxon>Corynebacterium</taxon>
    </lineage>
</organism>
<dbReference type="PANTHER" id="PTHR35004:SF7">
    <property type="entry name" value="INTEGRASE PROTEIN"/>
    <property type="match status" value="1"/>
</dbReference>
<evidence type="ECO:0000313" key="2">
    <source>
        <dbReference type="EMBL" id="TSJ74906.1"/>
    </source>
</evidence>
<accession>A0ABY3E5F3</accession>
<dbReference type="InterPro" id="IPR036397">
    <property type="entry name" value="RNaseH_sf"/>
</dbReference>
<dbReference type="RefSeq" id="WP_154879024.1">
    <property type="nucleotide sequence ID" value="NZ_JAADJX010000001.1"/>
</dbReference>
<proteinExistence type="predicted"/>
<dbReference type="InterPro" id="IPR009057">
    <property type="entry name" value="Homeodomain-like_sf"/>
</dbReference>
<dbReference type="InterPro" id="IPR012337">
    <property type="entry name" value="RNaseH-like_sf"/>
</dbReference>
<protein>
    <submittedName>
        <fullName evidence="2">IS481 family transposase</fullName>
    </submittedName>
</protein>
<gene>
    <name evidence="2" type="ORF">FPH17_05515</name>
</gene>